<accession>A0A1M6VG66</accession>
<keyword evidence="4" id="KW-1185">Reference proteome</keyword>
<dbReference type="Pfam" id="PF00239">
    <property type="entry name" value="Resolvase"/>
    <property type="match status" value="1"/>
</dbReference>
<dbReference type="Pfam" id="PF13408">
    <property type="entry name" value="Zn_ribbon_recom"/>
    <property type="match status" value="1"/>
</dbReference>
<organism evidence="3 4">
    <name type="scientific">Hespellia stercorisuis DSM 15480</name>
    <dbReference type="NCBI Taxonomy" id="1121950"/>
    <lineage>
        <taxon>Bacteria</taxon>
        <taxon>Bacillati</taxon>
        <taxon>Bacillota</taxon>
        <taxon>Clostridia</taxon>
        <taxon>Lachnospirales</taxon>
        <taxon>Lachnospiraceae</taxon>
        <taxon>Hespellia</taxon>
    </lineage>
</organism>
<dbReference type="Gene3D" id="3.90.1750.20">
    <property type="entry name" value="Putative Large Serine Recombinase, Chain B, Domain 2"/>
    <property type="match status" value="1"/>
</dbReference>
<feature type="domain" description="Resolvase/invertase-type recombinase catalytic" evidence="1">
    <location>
        <begin position="1"/>
        <end position="145"/>
    </location>
</feature>
<evidence type="ECO:0000313" key="3">
    <source>
        <dbReference type="EMBL" id="SHK80344.1"/>
    </source>
</evidence>
<dbReference type="STRING" id="1121950.SAMN02745243_03757"/>
<dbReference type="InterPro" id="IPR006119">
    <property type="entry name" value="Resolv_N"/>
</dbReference>
<evidence type="ECO:0000313" key="4">
    <source>
        <dbReference type="Proteomes" id="UP000184301"/>
    </source>
</evidence>
<protein>
    <submittedName>
        <fullName evidence="3">Site-specific DNA recombinase</fullName>
    </submittedName>
</protein>
<gene>
    <name evidence="3" type="ORF">SAMN02745243_03757</name>
</gene>
<dbReference type="GO" id="GO:0003677">
    <property type="term" value="F:DNA binding"/>
    <property type="evidence" value="ECO:0007669"/>
    <property type="project" value="InterPro"/>
</dbReference>
<dbReference type="SMART" id="SM00857">
    <property type="entry name" value="Resolvase"/>
    <property type="match status" value="1"/>
</dbReference>
<dbReference type="AlphaFoldDB" id="A0A1M6VG66"/>
<dbReference type="Pfam" id="PF07508">
    <property type="entry name" value="Recombinase"/>
    <property type="match status" value="1"/>
</dbReference>
<feature type="domain" description="Recombinase" evidence="2">
    <location>
        <begin position="153"/>
        <end position="311"/>
    </location>
</feature>
<dbReference type="EMBL" id="FQZY01000089">
    <property type="protein sequence ID" value="SHK80344.1"/>
    <property type="molecule type" value="Genomic_DNA"/>
</dbReference>
<name>A0A1M6VG66_9FIRM</name>
<dbReference type="PROSITE" id="PS51737">
    <property type="entry name" value="RECOMBINASE_DNA_BIND"/>
    <property type="match status" value="1"/>
</dbReference>
<dbReference type="CDD" id="cd03768">
    <property type="entry name" value="SR_ResInv"/>
    <property type="match status" value="1"/>
</dbReference>
<dbReference type="GO" id="GO:0000150">
    <property type="term" value="F:DNA strand exchange activity"/>
    <property type="evidence" value="ECO:0007669"/>
    <property type="project" value="InterPro"/>
</dbReference>
<dbReference type="Proteomes" id="UP000184301">
    <property type="component" value="Unassembled WGS sequence"/>
</dbReference>
<dbReference type="InterPro" id="IPR038109">
    <property type="entry name" value="DNA_bind_recomb_sf"/>
</dbReference>
<dbReference type="SUPFAM" id="SSF53041">
    <property type="entry name" value="Resolvase-like"/>
    <property type="match status" value="1"/>
</dbReference>
<dbReference type="PROSITE" id="PS51736">
    <property type="entry name" value="RECOMBINASES_3"/>
    <property type="match status" value="1"/>
</dbReference>
<dbReference type="PANTHER" id="PTHR30461">
    <property type="entry name" value="DNA-INVERTASE FROM LAMBDOID PROPHAGE"/>
    <property type="match status" value="1"/>
</dbReference>
<dbReference type="Gene3D" id="3.40.50.1390">
    <property type="entry name" value="Resolvase, N-terminal catalytic domain"/>
    <property type="match status" value="1"/>
</dbReference>
<dbReference type="InterPro" id="IPR036162">
    <property type="entry name" value="Resolvase-like_N_sf"/>
</dbReference>
<evidence type="ECO:0000259" key="1">
    <source>
        <dbReference type="PROSITE" id="PS51736"/>
    </source>
</evidence>
<dbReference type="InterPro" id="IPR011109">
    <property type="entry name" value="DNA_bind_recombinase_dom"/>
</dbReference>
<dbReference type="PANTHER" id="PTHR30461:SF23">
    <property type="entry name" value="DNA RECOMBINASE-RELATED"/>
    <property type="match status" value="1"/>
</dbReference>
<sequence>MIAIYARQSLFKKDSLSIEQQTSGGISMCEQNGWEYQVYSDAGYSGKDMNRPGFIRMLQDVKAGQIDKIICYKFDRISRNIADFCSLLEELQKYHCEFLSISENFDTTSPIGRAMVYICMVFAQMERENISQRVHDNYYYRTELGFWGGGYAPYGYKLARIKYKGKMHTVLEPEPETLRVVQDIYTWYLEPNGTATTILRKLNNELHIPSRKGTQWTSRVLMDILSRPLYAPNDMTMYNYLTGIGAKISNPVEDFDGKASVDLYGKKGDGSKHKRCREVSDMYCNVSSHDAIIDSDTWIRVQQKRKSLLRTPNRAGTGKNSPFTGLMTCECCGTGVSYTNSRGTQGYYICSSKKNRGWDSCEQAPFPVKTSNPAIMESVISHYADPDVRQKLNDVKLDKKKESPADLKQRNSLMGELSTVQAQIDNLLESIASGNPTLIKYANDKIVELDSKKNEISDKIDLLNDRKSDYTKDREKVILISQIIDDIPGILQNGSFDERRDLCHLLVKKIVFKKDHTIDVKCTI</sequence>
<dbReference type="InterPro" id="IPR025827">
    <property type="entry name" value="Zn_ribbon_recom_dom"/>
</dbReference>
<proteinExistence type="predicted"/>
<dbReference type="InterPro" id="IPR050639">
    <property type="entry name" value="SSR_resolvase"/>
</dbReference>
<reference evidence="3 4" key="1">
    <citation type="submission" date="2016-11" db="EMBL/GenBank/DDBJ databases">
        <authorList>
            <person name="Jaros S."/>
            <person name="Januszkiewicz K."/>
            <person name="Wedrychowicz H."/>
        </authorList>
    </citation>
    <scope>NUCLEOTIDE SEQUENCE [LARGE SCALE GENOMIC DNA]</scope>
    <source>
        <strain evidence="3 4">DSM 15480</strain>
    </source>
</reference>
<dbReference type="OrthoDB" id="9781670at2"/>
<evidence type="ECO:0000259" key="2">
    <source>
        <dbReference type="PROSITE" id="PS51737"/>
    </source>
</evidence>